<dbReference type="SMART" id="SM00191">
    <property type="entry name" value="Int_alpha"/>
    <property type="match status" value="6"/>
</dbReference>
<evidence type="ECO:0000313" key="5">
    <source>
        <dbReference type="EMBL" id="OQP48772.1"/>
    </source>
</evidence>
<proteinExistence type="predicted"/>
<evidence type="ECO:0000256" key="4">
    <source>
        <dbReference type="SAM" id="SignalP"/>
    </source>
</evidence>
<name>A0ABX3NYV2_9BACT</name>
<evidence type="ECO:0000313" key="6">
    <source>
        <dbReference type="Proteomes" id="UP000192277"/>
    </source>
</evidence>
<evidence type="ECO:0000256" key="1">
    <source>
        <dbReference type="ARBA" id="ARBA00022729"/>
    </source>
</evidence>
<feature type="chain" id="PRO_5046955068" description="FG-GAP repeat protein" evidence="4">
    <location>
        <begin position="26"/>
        <end position="738"/>
    </location>
</feature>
<dbReference type="Pfam" id="PF01839">
    <property type="entry name" value="FG-GAP"/>
    <property type="match status" value="3"/>
</dbReference>
<comment type="caution">
    <text evidence="5">The sequence shown here is derived from an EMBL/GenBank/DDBJ whole genome shotgun (WGS) entry which is preliminary data.</text>
</comment>
<keyword evidence="1 4" id="KW-0732">Signal</keyword>
<dbReference type="Gene3D" id="2.130.10.130">
    <property type="entry name" value="Integrin alpha, N-terminal"/>
    <property type="match status" value="3"/>
</dbReference>
<dbReference type="InterPro" id="IPR013519">
    <property type="entry name" value="Int_alpha_beta-p"/>
</dbReference>
<dbReference type="PANTHER" id="PTHR23220:SF122">
    <property type="entry name" value="INTEGRIN ALPHA-PS1"/>
    <property type="match status" value="1"/>
</dbReference>
<dbReference type="EMBL" id="LWBO01000012">
    <property type="protein sequence ID" value="OQP48772.1"/>
    <property type="molecule type" value="Genomic_DNA"/>
</dbReference>
<dbReference type="SUPFAM" id="SSF69318">
    <property type="entry name" value="Integrin alpha N-terminal domain"/>
    <property type="match status" value="1"/>
</dbReference>
<keyword evidence="2" id="KW-0677">Repeat</keyword>
<evidence type="ECO:0000256" key="3">
    <source>
        <dbReference type="ARBA" id="ARBA00023180"/>
    </source>
</evidence>
<reference evidence="5 6" key="1">
    <citation type="submission" date="2016-04" db="EMBL/GenBank/DDBJ databases">
        <authorList>
            <person name="Chen L."/>
            <person name="Zhuang W."/>
            <person name="Wang G."/>
        </authorList>
    </citation>
    <scope>NUCLEOTIDE SEQUENCE [LARGE SCALE GENOMIC DNA]</scope>
    <source>
        <strain evidence="6">GR20</strain>
    </source>
</reference>
<dbReference type="InterPro" id="IPR028994">
    <property type="entry name" value="Integrin_alpha_N"/>
</dbReference>
<gene>
    <name evidence="5" type="ORF">A4D02_08700</name>
</gene>
<dbReference type="InterPro" id="IPR013517">
    <property type="entry name" value="FG-GAP"/>
</dbReference>
<keyword evidence="6" id="KW-1185">Reference proteome</keyword>
<accession>A0ABX3NYV2</accession>
<evidence type="ECO:0000256" key="2">
    <source>
        <dbReference type="ARBA" id="ARBA00022737"/>
    </source>
</evidence>
<dbReference type="PANTHER" id="PTHR23220">
    <property type="entry name" value="INTEGRIN ALPHA"/>
    <property type="match status" value="1"/>
</dbReference>
<evidence type="ECO:0008006" key="7">
    <source>
        <dbReference type="Google" id="ProtNLM"/>
    </source>
</evidence>
<dbReference type="Proteomes" id="UP000192277">
    <property type="component" value="Unassembled WGS sequence"/>
</dbReference>
<protein>
    <recommendedName>
        <fullName evidence="7">FG-GAP repeat protein</fullName>
    </recommendedName>
</protein>
<dbReference type="PRINTS" id="PR01185">
    <property type="entry name" value="INTEGRINA"/>
</dbReference>
<dbReference type="InterPro" id="IPR000413">
    <property type="entry name" value="Integrin_alpha"/>
</dbReference>
<sequence>MFTVKSNFYTLVVLAIALPLSAVHAQTSSNDISSDWYNQALKSIQQLESQIKPVSGTGDYSAANIPGHTGFYISPLGYKVTPTGKSNWEVAFNLKGIGRSSIQWTPDQSCAVTQTPNELQYQFNNVAIQYINNNDGLRQNFWVNRKMPGSGALTVSIEPATELQPRLLSSNSLAFFNAAGKMLLAYEDLQVWDANHKPLPAAMHFTNGLLTIEVDDSQAAYPVTIDPLNKTPEWNTSADGLISGLTSLQINSSLYGYAVTGLGDVNGDGYGDAAVSAPALTNIFSGNGSLASVGAVFVFYGSPTGLSTTPAKTLQPNTAVAGALFGMSVDAGDVTGDGINDIIVGAPLDSYTATTSGLITSATVKAGKVYIFPGGNTAATNPTNFLEIKLDGSGFFSTGVAGLLASNVSVNALFGFSVAAVGDLDGDNKSDIVVGAPAYLGPGLGAVQSGGAFVFYTKSLSNPVSLQTPSPSLLGLVNLPLLGHSGLLFGFSVDGAGDYNNDGIPDVVVGAPAGIDLSSLGGVLNGQVLGGTAYVFYGNGSGVTNTAGTMLKSSTNSLLGNAANLFGYKVRGLKNLSGLRNGSIAIGAPLGGLLPNSLSLTIQTGGVHIFKKKTSSPGATVLSDQVIESPRSTSLLNILNSLQVNALFGAAIDNAYDVNCDGYTDIVVGEPLSSGATLAQLQANAVGGAAYVFLGNSGGTFAPTPQYTTSVSLGTDFLSVNAVSLYGYSVAGVPDTRG</sequence>
<dbReference type="PROSITE" id="PS51470">
    <property type="entry name" value="FG_GAP"/>
    <property type="match status" value="5"/>
</dbReference>
<organism evidence="5 6">
    <name type="scientific">Niastella koreensis</name>
    <dbReference type="NCBI Taxonomy" id="354356"/>
    <lineage>
        <taxon>Bacteria</taxon>
        <taxon>Pseudomonadati</taxon>
        <taxon>Bacteroidota</taxon>
        <taxon>Chitinophagia</taxon>
        <taxon>Chitinophagales</taxon>
        <taxon>Chitinophagaceae</taxon>
        <taxon>Niastella</taxon>
    </lineage>
</organism>
<keyword evidence="3" id="KW-0325">Glycoprotein</keyword>
<feature type="signal peptide" evidence="4">
    <location>
        <begin position="1"/>
        <end position="25"/>
    </location>
</feature>